<dbReference type="PANTHER" id="PTHR31528">
    <property type="entry name" value="4-AMINO-5-HYDROXYMETHYL-2-METHYLPYRIMIDINE PHOSPHATE SYNTHASE THI11-RELATED"/>
    <property type="match status" value="1"/>
</dbReference>
<gene>
    <name evidence="3" type="ORF">SAMN02745114_00167</name>
</gene>
<evidence type="ECO:0000256" key="1">
    <source>
        <dbReference type="SAM" id="SignalP"/>
    </source>
</evidence>
<dbReference type="OrthoDB" id="9815602at2"/>
<keyword evidence="1" id="KW-0732">Signal</keyword>
<feature type="chain" id="PRO_5010574606" evidence="1">
    <location>
        <begin position="22"/>
        <end position="342"/>
    </location>
</feature>
<dbReference type="Proteomes" id="UP000190657">
    <property type="component" value="Unassembled WGS sequence"/>
</dbReference>
<organism evidence="3 4">
    <name type="scientific">Eubacterium coprostanoligenes</name>
    <dbReference type="NCBI Taxonomy" id="290054"/>
    <lineage>
        <taxon>Bacteria</taxon>
        <taxon>Bacillati</taxon>
        <taxon>Bacillota</taxon>
        <taxon>Clostridia</taxon>
        <taxon>Eubacteriales</taxon>
        <taxon>Eubacteriaceae</taxon>
        <taxon>Eubacterium</taxon>
    </lineage>
</organism>
<dbReference type="GO" id="GO:0009228">
    <property type="term" value="P:thiamine biosynthetic process"/>
    <property type="evidence" value="ECO:0007669"/>
    <property type="project" value="InterPro"/>
</dbReference>
<feature type="signal peptide" evidence="1">
    <location>
        <begin position="1"/>
        <end position="21"/>
    </location>
</feature>
<dbReference type="PANTHER" id="PTHR31528:SF3">
    <property type="entry name" value="THIAMINE BIOSYNTHESIS PROTEIN HI_0357-RELATED"/>
    <property type="match status" value="1"/>
</dbReference>
<evidence type="ECO:0000313" key="3">
    <source>
        <dbReference type="EMBL" id="SJZ35100.1"/>
    </source>
</evidence>
<dbReference type="RefSeq" id="WP_078767677.1">
    <property type="nucleotide sequence ID" value="NZ_FUWW01000002.1"/>
</dbReference>
<sequence length="342" mass="37559">MKKFKKIIALLLALSLVCAFAACSKTNSDDASDDTTKELKDVTLCLDWTPNTNHTGFYVALQKGYYKDAGLNVSIVQPPENGATEACSAGQAQFAIDAQDTIASAFTSATPMQVTAVAALLQHNTSCVMSKKGAGIDSPKGLEGKTYLTWDSPIELAMLENVVKADGGDWSKVKRIPNTVTDEAQDVKQNPDHAIWVFDGWGGVNAQVNNVEVDRFFFKDLNPTFDYYTPILIANNDLIKNDPETVKAFLSATKKGYEYAIENPDEAAQILIDGDDTGSLKGSEELVKASQKYMVDQYVADAPKWGYIDPARWNAFYNWLGEEKIVEEKIPENTGFTNDYLA</sequence>
<dbReference type="AlphaFoldDB" id="A0A1T4JY36"/>
<dbReference type="Pfam" id="PF09084">
    <property type="entry name" value="NMT1"/>
    <property type="match status" value="1"/>
</dbReference>
<dbReference type="EMBL" id="FUWW01000002">
    <property type="protein sequence ID" value="SJZ35100.1"/>
    <property type="molecule type" value="Genomic_DNA"/>
</dbReference>
<dbReference type="SUPFAM" id="SSF53850">
    <property type="entry name" value="Periplasmic binding protein-like II"/>
    <property type="match status" value="1"/>
</dbReference>
<evidence type="ECO:0000259" key="2">
    <source>
        <dbReference type="Pfam" id="PF09084"/>
    </source>
</evidence>
<evidence type="ECO:0000313" key="4">
    <source>
        <dbReference type="Proteomes" id="UP000190657"/>
    </source>
</evidence>
<proteinExistence type="predicted"/>
<dbReference type="STRING" id="290054.SAMN02745114_00167"/>
<keyword evidence="4" id="KW-1185">Reference proteome</keyword>
<feature type="domain" description="SsuA/THI5-like" evidence="2">
    <location>
        <begin position="51"/>
        <end position="267"/>
    </location>
</feature>
<reference evidence="3 4" key="1">
    <citation type="submission" date="2017-02" db="EMBL/GenBank/DDBJ databases">
        <authorList>
            <person name="Peterson S.W."/>
        </authorList>
    </citation>
    <scope>NUCLEOTIDE SEQUENCE [LARGE SCALE GENOMIC DNA]</scope>
    <source>
        <strain evidence="3 4">ATCC 51222</strain>
    </source>
</reference>
<accession>A0A1T4JY36</accession>
<dbReference type="PROSITE" id="PS51257">
    <property type="entry name" value="PROKAR_LIPOPROTEIN"/>
    <property type="match status" value="1"/>
</dbReference>
<name>A0A1T4JY36_9FIRM</name>
<protein>
    <submittedName>
        <fullName evidence="3">ABC-type nitrate/sulfonate/bicarbonate transport system, substrate-binding protein</fullName>
    </submittedName>
</protein>
<dbReference type="Gene3D" id="3.40.190.10">
    <property type="entry name" value="Periplasmic binding protein-like II"/>
    <property type="match status" value="2"/>
</dbReference>
<dbReference type="InterPro" id="IPR015168">
    <property type="entry name" value="SsuA/THI5"/>
</dbReference>
<dbReference type="InterPro" id="IPR027939">
    <property type="entry name" value="NMT1/THI5"/>
</dbReference>